<sequence>MNLANSTALDLLRRDFPLPPGGMTEAELLDWLADRIAGLLRTRPEYLMSLCYTLDLDEGEVSRALSPAATTEAPHRALARLLYERQCRRVATKKSVSTEPLTDPNAW</sequence>
<keyword evidence="2" id="KW-1185">Reference proteome</keyword>
<dbReference type="AlphaFoldDB" id="A0A4S4NJ88"/>
<proteinExistence type="predicted"/>
<accession>A0A4S4NJ88</accession>
<protein>
    <submittedName>
        <fullName evidence="1">Uncharacterized protein</fullName>
    </submittedName>
</protein>
<organism evidence="1 2">
    <name type="scientific">Neolewinella litorea</name>
    <dbReference type="NCBI Taxonomy" id="2562452"/>
    <lineage>
        <taxon>Bacteria</taxon>
        <taxon>Pseudomonadati</taxon>
        <taxon>Bacteroidota</taxon>
        <taxon>Saprospiria</taxon>
        <taxon>Saprospirales</taxon>
        <taxon>Lewinellaceae</taxon>
        <taxon>Neolewinella</taxon>
    </lineage>
</organism>
<name>A0A4S4NJ88_9BACT</name>
<reference evidence="1 2" key="1">
    <citation type="submission" date="2019-04" db="EMBL/GenBank/DDBJ databases">
        <title>Lewinella litorea sp. nov., isolated from a marine sand.</title>
        <authorList>
            <person name="Yoon J.-H."/>
        </authorList>
    </citation>
    <scope>NUCLEOTIDE SEQUENCE [LARGE SCALE GENOMIC DNA]</scope>
    <source>
        <strain evidence="1 2">HSMS-39</strain>
    </source>
</reference>
<comment type="caution">
    <text evidence="1">The sequence shown here is derived from an EMBL/GenBank/DDBJ whole genome shotgun (WGS) entry which is preliminary data.</text>
</comment>
<evidence type="ECO:0000313" key="1">
    <source>
        <dbReference type="EMBL" id="THH39866.1"/>
    </source>
</evidence>
<dbReference type="Proteomes" id="UP000308528">
    <property type="component" value="Unassembled WGS sequence"/>
</dbReference>
<gene>
    <name evidence="1" type="ORF">E4021_09655</name>
</gene>
<dbReference type="OrthoDB" id="1494215at2"/>
<evidence type="ECO:0000313" key="2">
    <source>
        <dbReference type="Proteomes" id="UP000308528"/>
    </source>
</evidence>
<dbReference type="RefSeq" id="WP_136458821.1">
    <property type="nucleotide sequence ID" value="NZ_SRSF01000003.1"/>
</dbReference>
<dbReference type="EMBL" id="SRSF01000003">
    <property type="protein sequence ID" value="THH39866.1"/>
    <property type="molecule type" value="Genomic_DNA"/>
</dbReference>